<dbReference type="SUPFAM" id="SSF52833">
    <property type="entry name" value="Thioredoxin-like"/>
    <property type="match status" value="1"/>
</dbReference>
<evidence type="ECO:0000256" key="2">
    <source>
        <dbReference type="ARBA" id="ARBA00023008"/>
    </source>
</evidence>
<proteinExistence type="inferred from homology"/>
<feature type="domain" description="Thioredoxin" evidence="4">
    <location>
        <begin position="34"/>
        <end position="198"/>
    </location>
</feature>
<evidence type="ECO:0000313" key="5">
    <source>
        <dbReference type="EMBL" id="GAA0382151.1"/>
    </source>
</evidence>
<dbReference type="PANTHER" id="PTHR12151">
    <property type="entry name" value="ELECTRON TRANSPORT PROTIN SCO1/SENC FAMILY MEMBER"/>
    <property type="match status" value="1"/>
</dbReference>
<dbReference type="EMBL" id="BAAAEJ010000003">
    <property type="protein sequence ID" value="GAA0382151.1"/>
    <property type="molecule type" value="Genomic_DNA"/>
</dbReference>
<gene>
    <name evidence="5" type="ORF">GCM10009093_06400</name>
</gene>
<keyword evidence="6" id="KW-1185">Reference proteome</keyword>
<dbReference type="Pfam" id="PF02630">
    <property type="entry name" value="SCO1-SenC"/>
    <property type="match status" value="1"/>
</dbReference>
<organism evidence="5 6">
    <name type="scientific">Brevundimonas terrae</name>
    <dbReference type="NCBI Taxonomy" id="363631"/>
    <lineage>
        <taxon>Bacteria</taxon>
        <taxon>Pseudomonadati</taxon>
        <taxon>Pseudomonadota</taxon>
        <taxon>Alphaproteobacteria</taxon>
        <taxon>Caulobacterales</taxon>
        <taxon>Caulobacteraceae</taxon>
        <taxon>Brevundimonas</taxon>
    </lineage>
</organism>
<dbReference type="InterPro" id="IPR036249">
    <property type="entry name" value="Thioredoxin-like_sf"/>
</dbReference>
<evidence type="ECO:0000256" key="1">
    <source>
        <dbReference type="ARBA" id="ARBA00010996"/>
    </source>
</evidence>
<protein>
    <submittedName>
        <fullName evidence="5">SCO family protein</fullName>
    </submittedName>
</protein>
<dbReference type="Proteomes" id="UP001500791">
    <property type="component" value="Unassembled WGS sequence"/>
</dbReference>
<comment type="caution">
    <text evidence="5">The sequence shown here is derived from an EMBL/GenBank/DDBJ whole genome shotgun (WGS) entry which is preliminary data.</text>
</comment>
<reference evidence="6" key="1">
    <citation type="journal article" date="2019" name="Int. J. Syst. Evol. Microbiol.">
        <title>The Global Catalogue of Microorganisms (GCM) 10K type strain sequencing project: providing services to taxonomists for standard genome sequencing and annotation.</title>
        <authorList>
            <consortium name="The Broad Institute Genomics Platform"/>
            <consortium name="The Broad Institute Genome Sequencing Center for Infectious Disease"/>
            <person name="Wu L."/>
            <person name="Ma J."/>
        </authorList>
    </citation>
    <scope>NUCLEOTIDE SEQUENCE [LARGE SCALE GENOMIC DNA]</scope>
    <source>
        <strain evidence="6">JCM 13476</strain>
    </source>
</reference>
<evidence type="ECO:0000256" key="3">
    <source>
        <dbReference type="SAM" id="SignalP"/>
    </source>
</evidence>
<accession>A0ABP3HVT7</accession>
<feature type="signal peptide" evidence="3">
    <location>
        <begin position="1"/>
        <end position="27"/>
    </location>
</feature>
<dbReference type="PANTHER" id="PTHR12151:SF25">
    <property type="entry name" value="LINALOOL DEHYDRATASE_ISOMERASE DOMAIN-CONTAINING PROTEIN"/>
    <property type="match status" value="1"/>
</dbReference>
<keyword evidence="2" id="KW-0186">Copper</keyword>
<dbReference type="PROSITE" id="PS51352">
    <property type="entry name" value="THIOREDOXIN_2"/>
    <property type="match status" value="1"/>
</dbReference>
<feature type="chain" id="PRO_5046217652" evidence="3">
    <location>
        <begin position="28"/>
        <end position="198"/>
    </location>
</feature>
<dbReference type="CDD" id="cd02968">
    <property type="entry name" value="SCO"/>
    <property type="match status" value="1"/>
</dbReference>
<evidence type="ECO:0000313" key="6">
    <source>
        <dbReference type="Proteomes" id="UP001500791"/>
    </source>
</evidence>
<evidence type="ECO:0000259" key="4">
    <source>
        <dbReference type="PROSITE" id="PS51352"/>
    </source>
</evidence>
<dbReference type="InterPro" id="IPR013766">
    <property type="entry name" value="Thioredoxin_domain"/>
</dbReference>
<dbReference type="InterPro" id="IPR003782">
    <property type="entry name" value="SCO1/SenC"/>
</dbReference>
<sequence length="198" mass="21247">MAIACLLVAIALAVATLFVHNTRSANPADVNVSTGQPLVGGDFTLVNQDGETVDQTLLNGKWTLVFFGFTYCPDYCPTTLGVLNAVQEGMGEDAKDLQIVFVSVDPARDTPQMLKDYLSSDGFPDGVIGLTGTEEQVQAAAKAYRAFYKKVGEGEAYTMEHSLTTYLMGPDGKFRTALTHDLGPKKSQDVIVAAMKRG</sequence>
<keyword evidence="3" id="KW-0732">Signal</keyword>
<name>A0ABP3HVT7_9CAUL</name>
<dbReference type="Gene3D" id="3.40.30.10">
    <property type="entry name" value="Glutaredoxin"/>
    <property type="match status" value="1"/>
</dbReference>
<comment type="similarity">
    <text evidence="1">Belongs to the SCO1/2 family.</text>
</comment>